<accession>A0A0K1QGT8</accession>
<gene>
    <name evidence="1" type="ORF">AKJ09_11313</name>
</gene>
<dbReference type="Proteomes" id="UP000064967">
    <property type="component" value="Chromosome"/>
</dbReference>
<dbReference type="AlphaFoldDB" id="A0A0K1QGT8"/>
<dbReference type="KEGG" id="llu:AKJ09_11313"/>
<sequence length="285" mass="30825">MHGHGADTGKEFSVLLEVRHVTDREDLWKTGERAVVFDEDAALAVERNALGSETCPEVVRANTGAPDDGGREQVIELFPASESGQLVVRDDFEVGAVGPDVHDARIRADLDPELAELVDGAARQIFGEARQEARSSFDQDDARGSRVDRAEILAQDEARELGDRSGELHARRPAADDHEGQQLATLALVVGALGTLEGDEHPASNFDRVFDALQARRKALPIVVTEVRGLRANREHEPVVREDAAAPGIDGLALQVDVANFAQHHANVVLLGEDRANRGGDLRGR</sequence>
<proteinExistence type="predicted"/>
<evidence type="ECO:0000313" key="2">
    <source>
        <dbReference type="Proteomes" id="UP000064967"/>
    </source>
</evidence>
<evidence type="ECO:0000313" key="1">
    <source>
        <dbReference type="EMBL" id="AKV04650.1"/>
    </source>
</evidence>
<protein>
    <submittedName>
        <fullName evidence="1">Uncharacterized protein</fullName>
    </submittedName>
</protein>
<name>A0A0K1QGT8_9BACT</name>
<dbReference type="AntiFam" id="ANF00166">
    <property type="entry name" value="Shadow ORF (opposite ndh)"/>
</dbReference>
<keyword evidence="2" id="KW-1185">Reference proteome</keyword>
<dbReference type="EMBL" id="CP012333">
    <property type="protein sequence ID" value="AKV04650.1"/>
    <property type="molecule type" value="Genomic_DNA"/>
</dbReference>
<organism evidence="1 2">
    <name type="scientific">Labilithrix luteola</name>
    <dbReference type="NCBI Taxonomy" id="1391654"/>
    <lineage>
        <taxon>Bacteria</taxon>
        <taxon>Pseudomonadati</taxon>
        <taxon>Myxococcota</taxon>
        <taxon>Polyangia</taxon>
        <taxon>Polyangiales</taxon>
        <taxon>Labilitrichaceae</taxon>
        <taxon>Labilithrix</taxon>
    </lineage>
</organism>
<reference evidence="1 2" key="1">
    <citation type="submission" date="2015-08" db="EMBL/GenBank/DDBJ databases">
        <authorList>
            <person name="Babu N.S."/>
            <person name="Beckwith C.J."/>
            <person name="Beseler K.G."/>
            <person name="Brison A."/>
            <person name="Carone J.V."/>
            <person name="Caskin T.P."/>
            <person name="Diamond M."/>
            <person name="Durham M.E."/>
            <person name="Foxe J.M."/>
            <person name="Go M."/>
            <person name="Henderson B.A."/>
            <person name="Jones I.B."/>
            <person name="McGettigan J.A."/>
            <person name="Micheletti S.J."/>
            <person name="Nasrallah M.E."/>
            <person name="Ortiz D."/>
            <person name="Piller C.R."/>
            <person name="Privatt S.R."/>
            <person name="Schneider S.L."/>
            <person name="Sharp S."/>
            <person name="Smith T.C."/>
            <person name="Stanton J.D."/>
            <person name="Ullery H.E."/>
            <person name="Wilson R.J."/>
            <person name="Serrano M.G."/>
            <person name="Buck G."/>
            <person name="Lee V."/>
            <person name="Wang Y."/>
            <person name="Carvalho R."/>
            <person name="Voegtly L."/>
            <person name="Shi R."/>
            <person name="Duckworth R."/>
            <person name="Johnson A."/>
            <person name="Loviza R."/>
            <person name="Walstead R."/>
            <person name="Shah Z."/>
            <person name="Kiflezghi M."/>
            <person name="Wade K."/>
            <person name="Ball S.L."/>
            <person name="Bradley K.W."/>
            <person name="Asai D.J."/>
            <person name="Bowman C.A."/>
            <person name="Russell D.A."/>
            <person name="Pope W.H."/>
            <person name="Jacobs-Sera D."/>
            <person name="Hendrix R.W."/>
            <person name="Hatfull G.F."/>
        </authorList>
    </citation>
    <scope>NUCLEOTIDE SEQUENCE [LARGE SCALE GENOMIC DNA]</scope>
    <source>
        <strain evidence="1 2">DSM 27648</strain>
    </source>
</reference>
<dbReference type="STRING" id="1391654.AKJ09_11313"/>